<keyword evidence="2" id="KW-1185">Reference proteome</keyword>
<sequence>MKKSIDKLKKKLRRAYLGTEEFSIISDNCWGGFMHQHLGIPYKSPFVGLFIFSPDYLVLLRDLQYYLSQADLTFIAHDESKYKEEVVKNGEYNKYPIGLLGGKVEIHFLHYTDQYEAQEKWERRLKRIKWENLLIKFSDRDLCTPSLLNEFHQLPYHQTLSFSVKPTGHPNNYNFDTQTNEWKAFKKFVSPTRLLKKHLTPKRK</sequence>
<evidence type="ECO:0000313" key="2">
    <source>
        <dbReference type="Proteomes" id="UP001156669"/>
    </source>
</evidence>
<evidence type="ECO:0008006" key="3">
    <source>
        <dbReference type="Google" id="ProtNLM"/>
    </source>
</evidence>
<protein>
    <recommendedName>
        <fullName evidence="3">DUF1919 domain-containing protein</fullName>
    </recommendedName>
</protein>
<reference evidence="2" key="1">
    <citation type="journal article" date="2019" name="Int. J. Syst. Evol. Microbiol.">
        <title>The Global Catalogue of Microorganisms (GCM) 10K type strain sequencing project: providing services to taxonomists for standard genome sequencing and annotation.</title>
        <authorList>
            <consortium name="The Broad Institute Genomics Platform"/>
            <consortium name="The Broad Institute Genome Sequencing Center for Infectious Disease"/>
            <person name="Wu L."/>
            <person name="Ma J."/>
        </authorList>
    </citation>
    <scope>NUCLEOTIDE SEQUENCE [LARGE SCALE GENOMIC DNA]</scope>
    <source>
        <strain evidence="2">NBRC 110633</strain>
    </source>
</reference>
<dbReference type="RefSeq" id="WP_052437301.1">
    <property type="nucleotide sequence ID" value="NZ_BBLD01000021.1"/>
</dbReference>
<comment type="caution">
    <text evidence="1">The sequence shown here is derived from an EMBL/GenBank/DDBJ whole genome shotgun (WGS) entry which is preliminary data.</text>
</comment>
<dbReference type="InterPro" id="IPR015037">
    <property type="entry name" value="DUF1919"/>
</dbReference>
<organism evidence="1 2">
    <name type="scientific">Vibrio hyugaensis</name>
    <dbReference type="NCBI Taxonomy" id="1534743"/>
    <lineage>
        <taxon>Bacteria</taxon>
        <taxon>Pseudomonadati</taxon>
        <taxon>Pseudomonadota</taxon>
        <taxon>Gammaproteobacteria</taxon>
        <taxon>Vibrionales</taxon>
        <taxon>Vibrionaceae</taxon>
        <taxon>Vibrio</taxon>
    </lineage>
</organism>
<proteinExistence type="predicted"/>
<dbReference type="Proteomes" id="UP001156669">
    <property type="component" value="Unassembled WGS sequence"/>
</dbReference>
<evidence type="ECO:0000313" key="1">
    <source>
        <dbReference type="EMBL" id="GLR04683.1"/>
    </source>
</evidence>
<accession>A0ABQ5Y162</accession>
<name>A0ABQ5Y162_9VIBR</name>
<dbReference type="InterPro" id="IPR037226">
    <property type="entry name" value="CAC2185-like_sf"/>
</dbReference>
<dbReference type="SUPFAM" id="SSF142795">
    <property type="entry name" value="CAC2185-like"/>
    <property type="match status" value="1"/>
</dbReference>
<gene>
    <name evidence="1" type="ORF">GCM10007906_22710</name>
</gene>
<dbReference type="Pfam" id="PF08942">
    <property type="entry name" value="DUF1919"/>
    <property type="match status" value="1"/>
</dbReference>
<dbReference type="EMBL" id="BSOE01000046">
    <property type="protein sequence ID" value="GLR04683.1"/>
    <property type="molecule type" value="Genomic_DNA"/>
</dbReference>